<gene>
    <name evidence="7" type="primary">msrA</name>
    <name evidence="9" type="ORF">A8C75_18150</name>
</gene>
<dbReference type="GO" id="GO:0008113">
    <property type="term" value="F:peptide-methionine (S)-S-oxide reductase activity"/>
    <property type="evidence" value="ECO:0007669"/>
    <property type="project" value="UniProtKB-UniRule"/>
</dbReference>
<dbReference type="EMBL" id="CP015839">
    <property type="protein sequence ID" value="ANG64205.1"/>
    <property type="molecule type" value="Genomic_DNA"/>
</dbReference>
<feature type="active site" evidence="7">
    <location>
        <position position="139"/>
    </location>
</feature>
<evidence type="ECO:0000313" key="9">
    <source>
        <dbReference type="EMBL" id="ANG64205.1"/>
    </source>
</evidence>
<keyword evidence="1 7" id="KW-0560">Oxidoreductase</keyword>
<evidence type="ECO:0000259" key="8">
    <source>
        <dbReference type="PROSITE" id="PS51790"/>
    </source>
</evidence>
<dbReference type="InterPro" id="IPR002579">
    <property type="entry name" value="Met_Sox_Rdtase_MsrB_dom"/>
</dbReference>
<evidence type="ECO:0000256" key="4">
    <source>
        <dbReference type="ARBA" id="ARBA00047806"/>
    </source>
</evidence>
<dbReference type="SUPFAM" id="SSF55068">
    <property type="entry name" value="Peptide methionine sulfoxide reductase"/>
    <property type="match status" value="1"/>
</dbReference>
<keyword evidence="10" id="KW-1185">Reference proteome</keyword>
<evidence type="ECO:0000256" key="6">
    <source>
        <dbReference type="ARBA" id="ARBA00048782"/>
    </source>
</evidence>
<dbReference type="OrthoDB" id="4174719at2"/>
<dbReference type="InterPro" id="IPR011057">
    <property type="entry name" value="Mss4-like_sf"/>
</dbReference>
<reference evidence="10" key="1">
    <citation type="submission" date="2016-05" db="EMBL/GenBank/DDBJ databases">
        <authorList>
            <person name="Baek K."/>
            <person name="Yang S.-J."/>
        </authorList>
    </citation>
    <scope>NUCLEOTIDE SEQUENCE [LARGE SCALE GENOMIC DNA]</scope>
    <source>
        <strain evidence="10">ST58-10</strain>
    </source>
</reference>
<dbReference type="AlphaFoldDB" id="A0A1A9F219"/>
<evidence type="ECO:0000256" key="1">
    <source>
        <dbReference type="ARBA" id="ARBA00023002"/>
    </source>
</evidence>
<sequence length="288" mass="32112">MTFNTLTPEEQRVIQDKGTERPFSGAFNEHFENGLYLCKQCDAPLYRSEHKFPSHCGWPSFDDEIEGAVARHVDADGRRTEIVCAHCGGHLGHVFEGEMQTAKNIRHCVNSISMNFVSAEELALESGSELKKAYFAGGCFWGVEHLLQQVPGVEAVVSGYMGGPSENPTYTQVCSKTSGHLEVVEVSYDAGQVSYETLAKLFFEIHDPTQLGGQGPDLGPQYASAIFVENDQERETIEGLIDILKGKGHDVVTKVLPMAPFWRAEEYHQDYYAKTGKTPYCHSYEKKF</sequence>
<dbReference type="RefSeq" id="WP_067385607.1">
    <property type="nucleotide sequence ID" value="NZ_CP015839.1"/>
</dbReference>
<dbReference type="NCBIfam" id="TIGR00401">
    <property type="entry name" value="msrA"/>
    <property type="match status" value="1"/>
</dbReference>
<feature type="domain" description="MsrB" evidence="8">
    <location>
        <begin position="1"/>
        <end position="119"/>
    </location>
</feature>
<name>A0A1A9F219_9GAMM</name>
<reference evidence="9 10" key="2">
    <citation type="journal article" date="2018" name="Int. J. Syst. Evol. Microbiol.">
        <title>Marinobacterium aestuarii sp. nov., a benzene-degrading marine bacterium isolated from estuary sediment.</title>
        <authorList>
            <person name="Bae S.S."/>
            <person name="Jung J."/>
            <person name="Chung D."/>
            <person name="Baek K."/>
        </authorList>
    </citation>
    <scope>NUCLEOTIDE SEQUENCE [LARGE SCALE GENOMIC DNA]</scope>
    <source>
        <strain evidence="9 10">ST58-10</strain>
    </source>
</reference>
<dbReference type="Gene3D" id="2.170.150.20">
    <property type="entry name" value="Peptide methionine sulfoxide reductase"/>
    <property type="match status" value="1"/>
</dbReference>
<dbReference type="Pfam" id="PF01625">
    <property type="entry name" value="PMSR"/>
    <property type="match status" value="1"/>
</dbReference>
<accession>A0A1A9F219</accession>
<evidence type="ECO:0000256" key="2">
    <source>
        <dbReference type="ARBA" id="ARBA00023268"/>
    </source>
</evidence>
<evidence type="ECO:0000256" key="3">
    <source>
        <dbReference type="ARBA" id="ARBA00024679"/>
    </source>
</evidence>
<dbReference type="STRING" id="1821621.A8C75_18150"/>
<dbReference type="GO" id="GO:0033744">
    <property type="term" value="F:L-methionine:thioredoxin-disulfide S-oxidoreductase activity"/>
    <property type="evidence" value="ECO:0007669"/>
    <property type="project" value="RHEA"/>
</dbReference>
<dbReference type="InterPro" id="IPR036509">
    <property type="entry name" value="Met_Sox_Rdtase_MsrA_sf"/>
</dbReference>
<evidence type="ECO:0000256" key="5">
    <source>
        <dbReference type="ARBA" id="ARBA00048488"/>
    </source>
</evidence>
<proteinExistence type="inferred from homology"/>
<comment type="similarity">
    <text evidence="7">Belongs to the MsrA Met sulfoxide reductase family.</text>
</comment>
<evidence type="ECO:0000256" key="7">
    <source>
        <dbReference type="HAMAP-Rule" id="MF_01401"/>
    </source>
</evidence>
<dbReference type="KEGG" id="mars:A8C75_18150"/>
<dbReference type="NCBIfam" id="TIGR00357">
    <property type="entry name" value="peptide-methionine (R)-S-oxide reductase MsrB"/>
    <property type="match status" value="1"/>
</dbReference>
<dbReference type="SUPFAM" id="SSF51316">
    <property type="entry name" value="Mss4-like"/>
    <property type="match status" value="1"/>
</dbReference>
<dbReference type="PANTHER" id="PTHR43774:SF1">
    <property type="entry name" value="PEPTIDE METHIONINE SULFOXIDE REDUCTASE MSRA 2"/>
    <property type="match status" value="1"/>
</dbReference>
<evidence type="ECO:0000313" key="10">
    <source>
        <dbReference type="Proteomes" id="UP000078070"/>
    </source>
</evidence>
<protein>
    <recommendedName>
        <fullName evidence="7">Peptide methionine sulfoxide reductase MsrA</fullName>
        <shortName evidence="7">Protein-methionine-S-oxide reductase</shortName>
        <ecNumber evidence="7">1.8.4.11</ecNumber>
    </recommendedName>
    <alternativeName>
        <fullName evidence="7">Peptide-methionine (S)-S-oxide reductase</fullName>
        <shortName evidence="7">Peptide Met(O) reductase</shortName>
    </alternativeName>
</protein>
<dbReference type="PROSITE" id="PS51790">
    <property type="entry name" value="MSRB"/>
    <property type="match status" value="1"/>
</dbReference>
<keyword evidence="2" id="KW-0511">Multifunctional enzyme</keyword>
<comment type="catalytic activity">
    <reaction evidence="5">
        <text>L-methionyl-[protein] + [thioredoxin]-disulfide + H2O = L-methionyl-(R)-S-oxide-[protein] + [thioredoxin]-dithiol</text>
        <dbReference type="Rhea" id="RHEA:24164"/>
        <dbReference type="Rhea" id="RHEA-COMP:10698"/>
        <dbReference type="Rhea" id="RHEA-COMP:10700"/>
        <dbReference type="Rhea" id="RHEA-COMP:12313"/>
        <dbReference type="Rhea" id="RHEA-COMP:12314"/>
        <dbReference type="ChEBI" id="CHEBI:15377"/>
        <dbReference type="ChEBI" id="CHEBI:16044"/>
        <dbReference type="ChEBI" id="CHEBI:29950"/>
        <dbReference type="ChEBI" id="CHEBI:45764"/>
        <dbReference type="ChEBI" id="CHEBI:50058"/>
        <dbReference type="EC" id="1.8.4.12"/>
    </reaction>
</comment>
<dbReference type="GO" id="GO:0033743">
    <property type="term" value="F:peptide-methionine (R)-S-oxide reductase activity"/>
    <property type="evidence" value="ECO:0007669"/>
    <property type="project" value="UniProtKB-EC"/>
</dbReference>
<dbReference type="Pfam" id="PF01641">
    <property type="entry name" value="SelR"/>
    <property type="match status" value="1"/>
</dbReference>
<dbReference type="EC" id="1.8.4.11" evidence="7"/>
<dbReference type="NCBIfam" id="NF004042">
    <property type="entry name" value="PRK05550.1"/>
    <property type="match status" value="1"/>
</dbReference>
<comment type="catalytic activity">
    <reaction evidence="4 7">
        <text>L-methionyl-[protein] + [thioredoxin]-disulfide + H2O = L-methionyl-(S)-S-oxide-[protein] + [thioredoxin]-dithiol</text>
        <dbReference type="Rhea" id="RHEA:14217"/>
        <dbReference type="Rhea" id="RHEA-COMP:10698"/>
        <dbReference type="Rhea" id="RHEA-COMP:10700"/>
        <dbReference type="Rhea" id="RHEA-COMP:12313"/>
        <dbReference type="Rhea" id="RHEA-COMP:12315"/>
        <dbReference type="ChEBI" id="CHEBI:15377"/>
        <dbReference type="ChEBI" id="CHEBI:16044"/>
        <dbReference type="ChEBI" id="CHEBI:29950"/>
        <dbReference type="ChEBI" id="CHEBI:44120"/>
        <dbReference type="ChEBI" id="CHEBI:50058"/>
        <dbReference type="EC" id="1.8.4.11"/>
    </reaction>
</comment>
<organism evidence="9 10">
    <name type="scientific">Marinobacterium aestuarii</name>
    <dbReference type="NCBI Taxonomy" id="1821621"/>
    <lineage>
        <taxon>Bacteria</taxon>
        <taxon>Pseudomonadati</taxon>
        <taxon>Pseudomonadota</taxon>
        <taxon>Gammaproteobacteria</taxon>
        <taxon>Oceanospirillales</taxon>
        <taxon>Oceanospirillaceae</taxon>
        <taxon>Marinobacterium</taxon>
    </lineage>
</organism>
<dbReference type="HAMAP" id="MF_01401">
    <property type="entry name" value="MsrA"/>
    <property type="match status" value="1"/>
</dbReference>
<dbReference type="PANTHER" id="PTHR43774">
    <property type="entry name" value="PEPTIDE METHIONINE SULFOXIDE REDUCTASE"/>
    <property type="match status" value="1"/>
</dbReference>
<comment type="function">
    <text evidence="3 7">Has an important function as a repair enzyme for proteins that have been inactivated by oxidation. Catalyzes the reversible oxidation-reduction of methionine sulfoxide in proteins to methionine.</text>
</comment>
<dbReference type="Proteomes" id="UP000078070">
    <property type="component" value="Chromosome"/>
</dbReference>
<dbReference type="Gene3D" id="3.30.1060.10">
    <property type="entry name" value="Peptide methionine sulphoxide reductase MsrA"/>
    <property type="match status" value="1"/>
</dbReference>
<comment type="catalytic activity">
    <reaction evidence="6 7">
        <text>[thioredoxin]-disulfide + L-methionine + H2O = L-methionine (S)-S-oxide + [thioredoxin]-dithiol</text>
        <dbReference type="Rhea" id="RHEA:19993"/>
        <dbReference type="Rhea" id="RHEA-COMP:10698"/>
        <dbReference type="Rhea" id="RHEA-COMP:10700"/>
        <dbReference type="ChEBI" id="CHEBI:15377"/>
        <dbReference type="ChEBI" id="CHEBI:29950"/>
        <dbReference type="ChEBI" id="CHEBI:50058"/>
        <dbReference type="ChEBI" id="CHEBI:57844"/>
        <dbReference type="ChEBI" id="CHEBI:58772"/>
        <dbReference type="EC" id="1.8.4.11"/>
    </reaction>
</comment>
<dbReference type="InterPro" id="IPR002569">
    <property type="entry name" value="Met_Sox_Rdtase_MsrA_dom"/>
</dbReference>
<dbReference type="NCBIfam" id="NF004036">
    <property type="entry name" value="PRK05508.1"/>
    <property type="match status" value="1"/>
</dbReference>